<reference evidence="3 4" key="1">
    <citation type="submission" date="2020-06" db="EMBL/GenBank/DDBJ databases">
        <title>Genomic analysis of Salicibibacter sp. NKC21-4.</title>
        <authorList>
            <person name="Oh Y.J."/>
        </authorList>
    </citation>
    <scope>NUCLEOTIDE SEQUENCE [LARGE SCALE GENOMIC DNA]</scope>
    <source>
        <strain evidence="3 4">NKC21-4</strain>
    </source>
</reference>
<keyword evidence="2" id="KW-0732">Signal</keyword>
<dbReference type="Proteomes" id="UP000595349">
    <property type="component" value="Chromosome"/>
</dbReference>
<dbReference type="RefSeq" id="WP_200085820.1">
    <property type="nucleotide sequence ID" value="NZ_CP054706.1"/>
</dbReference>
<dbReference type="PROSITE" id="PS51257">
    <property type="entry name" value="PROKAR_LIPOPROTEIN"/>
    <property type="match status" value="1"/>
</dbReference>
<evidence type="ECO:0000256" key="2">
    <source>
        <dbReference type="SAM" id="SignalP"/>
    </source>
</evidence>
<evidence type="ECO:0000256" key="1">
    <source>
        <dbReference type="SAM" id="MobiDB-lite"/>
    </source>
</evidence>
<accession>A0A7T6ZD90</accession>
<keyword evidence="4" id="KW-1185">Reference proteome</keyword>
<evidence type="ECO:0000313" key="3">
    <source>
        <dbReference type="EMBL" id="QQK81391.1"/>
    </source>
</evidence>
<feature type="compositionally biased region" description="Acidic residues" evidence="1">
    <location>
        <begin position="22"/>
        <end position="71"/>
    </location>
</feature>
<dbReference type="KEGG" id="scib:HUG20_16735"/>
<dbReference type="EMBL" id="CP054706">
    <property type="protein sequence ID" value="QQK81391.1"/>
    <property type="molecule type" value="Genomic_DNA"/>
</dbReference>
<gene>
    <name evidence="3" type="ORF">HUG20_16735</name>
</gene>
<sequence>MKHFRYILFLTFALMLTACGEGEETASEPNDSDETKEETDSEEASTESEGTTQEDEEDNATNEDDTNEENTEGVAPSDPDDTIDTVDFQRVTWIGYGYPDRQPEAGVWLYTEDNQPDDDDKEFDDLDQQDVLLYQTDDYMGHELRAQQIVLEDDDTARVIVDIHREPHESDDEEDYEMPRQYLSVEKDELRDKEIIVETEDGDTLNVQ</sequence>
<feature type="signal peptide" evidence="2">
    <location>
        <begin position="1"/>
        <end position="20"/>
    </location>
</feature>
<organism evidence="3 4">
    <name type="scientific">Salicibibacter cibi</name>
    <dbReference type="NCBI Taxonomy" id="2743001"/>
    <lineage>
        <taxon>Bacteria</taxon>
        <taxon>Bacillati</taxon>
        <taxon>Bacillota</taxon>
        <taxon>Bacilli</taxon>
        <taxon>Bacillales</taxon>
        <taxon>Bacillaceae</taxon>
        <taxon>Salicibibacter</taxon>
    </lineage>
</organism>
<dbReference type="AlphaFoldDB" id="A0A7T6ZD90"/>
<feature type="region of interest" description="Disordered" evidence="1">
    <location>
        <begin position="22"/>
        <end position="84"/>
    </location>
</feature>
<proteinExistence type="predicted"/>
<protein>
    <submittedName>
        <fullName evidence="3">Uncharacterized protein</fullName>
    </submittedName>
</protein>
<feature type="chain" id="PRO_5039136191" evidence="2">
    <location>
        <begin position="21"/>
        <end position="208"/>
    </location>
</feature>
<evidence type="ECO:0000313" key="4">
    <source>
        <dbReference type="Proteomes" id="UP000595349"/>
    </source>
</evidence>
<name>A0A7T6ZD90_9BACI</name>